<reference evidence="3" key="1">
    <citation type="journal article" date="2019" name="Int. J. Syst. Evol. Microbiol.">
        <title>The Global Catalogue of Microorganisms (GCM) 10K type strain sequencing project: providing services to taxonomists for standard genome sequencing and annotation.</title>
        <authorList>
            <consortium name="The Broad Institute Genomics Platform"/>
            <consortium name="The Broad Institute Genome Sequencing Center for Infectious Disease"/>
            <person name="Wu L."/>
            <person name="Ma J."/>
        </authorList>
    </citation>
    <scope>NUCLEOTIDE SEQUENCE [LARGE SCALE GENOMIC DNA]</scope>
    <source>
        <strain evidence="3">KCTC 13128</strain>
    </source>
</reference>
<feature type="region of interest" description="Disordered" evidence="1">
    <location>
        <begin position="18"/>
        <end position="40"/>
    </location>
</feature>
<dbReference type="Proteomes" id="UP001595279">
    <property type="component" value="Unassembled WGS sequence"/>
</dbReference>
<protein>
    <submittedName>
        <fullName evidence="2">Uncharacterized protein</fullName>
    </submittedName>
</protein>
<proteinExistence type="predicted"/>
<name>A0ABV7CWB7_9BACI</name>
<dbReference type="RefSeq" id="WP_390271853.1">
    <property type="nucleotide sequence ID" value="NZ_JBHRSA010000041.1"/>
</dbReference>
<evidence type="ECO:0000256" key="1">
    <source>
        <dbReference type="SAM" id="MobiDB-lite"/>
    </source>
</evidence>
<accession>A0ABV7CWB7</accession>
<evidence type="ECO:0000313" key="2">
    <source>
        <dbReference type="EMBL" id="MFC3040530.1"/>
    </source>
</evidence>
<dbReference type="EMBL" id="JBHRSA010000041">
    <property type="protein sequence ID" value="MFC3040530.1"/>
    <property type="molecule type" value="Genomic_DNA"/>
</dbReference>
<gene>
    <name evidence="2" type="ORF">ACFOGI_09760</name>
</gene>
<organism evidence="2 3">
    <name type="scientific">Virgibacillus xinjiangensis</name>
    <dbReference type="NCBI Taxonomy" id="393090"/>
    <lineage>
        <taxon>Bacteria</taxon>
        <taxon>Bacillati</taxon>
        <taxon>Bacillota</taxon>
        <taxon>Bacilli</taxon>
        <taxon>Bacillales</taxon>
        <taxon>Bacillaceae</taxon>
        <taxon>Virgibacillus</taxon>
    </lineage>
</organism>
<sequence>MGEEFNYHEEQWENREDQAQGGTGFHPAPPNHPTPQHNVPQYYTPYPVYLDPFYRNCGCHGKQQMTSPGMNQPMYHGNMYQDNMNPSHHQQLQDFCRRYQYHLVQGEGTDGRTYDGIIEGVDNDAVYMLTPDGDNDWDDWDDMDRQYGYGPSGYGYNYGQPGFYGYPRRFRRFRRRRFPFFFFRRFLFPPFY</sequence>
<evidence type="ECO:0000313" key="3">
    <source>
        <dbReference type="Proteomes" id="UP001595279"/>
    </source>
</evidence>
<comment type="caution">
    <text evidence="2">The sequence shown here is derived from an EMBL/GenBank/DDBJ whole genome shotgun (WGS) entry which is preliminary data.</text>
</comment>
<keyword evidence="3" id="KW-1185">Reference proteome</keyword>